<dbReference type="GO" id="GO:0005886">
    <property type="term" value="C:plasma membrane"/>
    <property type="evidence" value="ECO:0007669"/>
    <property type="project" value="UniProtKB-SubCell"/>
</dbReference>
<accession>A0A6N8FK88</accession>
<keyword evidence="5 8" id="KW-0812">Transmembrane</keyword>
<name>A0A6N8FK88_9BACI</name>
<comment type="similarity">
    <text evidence="2">Belongs to the ABC-2 integral membrane protein family.</text>
</comment>
<feature type="domain" description="ABC transmembrane type-2" evidence="9">
    <location>
        <begin position="137"/>
        <end position="364"/>
    </location>
</feature>
<evidence type="ECO:0000256" key="8">
    <source>
        <dbReference type="SAM" id="Phobius"/>
    </source>
</evidence>
<feature type="transmembrane region" description="Helical" evidence="8">
    <location>
        <begin position="170"/>
        <end position="189"/>
    </location>
</feature>
<evidence type="ECO:0000256" key="3">
    <source>
        <dbReference type="ARBA" id="ARBA00022448"/>
    </source>
</evidence>
<dbReference type="RefSeq" id="WP_155668395.1">
    <property type="nucleotide sequence ID" value="NZ_WOCA01000005.1"/>
</dbReference>
<evidence type="ECO:0000313" key="10">
    <source>
        <dbReference type="EMBL" id="MUK88407.1"/>
    </source>
</evidence>
<organism evidence="10 11">
    <name type="scientific">Ornithinibacillus caprae</name>
    <dbReference type="NCBI Taxonomy" id="2678566"/>
    <lineage>
        <taxon>Bacteria</taxon>
        <taxon>Bacillati</taxon>
        <taxon>Bacillota</taxon>
        <taxon>Bacilli</taxon>
        <taxon>Bacillales</taxon>
        <taxon>Bacillaceae</taxon>
        <taxon>Ornithinibacillus</taxon>
    </lineage>
</organism>
<feature type="transmembrane region" description="Helical" evidence="8">
    <location>
        <begin position="249"/>
        <end position="271"/>
    </location>
</feature>
<reference evidence="10 11" key="1">
    <citation type="submission" date="2019-11" db="EMBL/GenBank/DDBJ databases">
        <authorList>
            <person name="Li X."/>
        </authorList>
    </citation>
    <scope>NUCLEOTIDE SEQUENCE [LARGE SCALE GENOMIC DNA]</scope>
    <source>
        <strain evidence="10 11">L9</strain>
    </source>
</reference>
<dbReference type="InterPro" id="IPR013525">
    <property type="entry name" value="ABC2_TM"/>
</dbReference>
<evidence type="ECO:0000256" key="4">
    <source>
        <dbReference type="ARBA" id="ARBA00022475"/>
    </source>
</evidence>
<gene>
    <name evidence="10" type="ORF">GMD78_08390</name>
</gene>
<dbReference type="InterPro" id="IPR047817">
    <property type="entry name" value="ABC2_TM_bact-type"/>
</dbReference>
<keyword evidence="7 8" id="KW-0472">Membrane</keyword>
<comment type="caution">
    <text evidence="10">The sequence shown here is derived from an EMBL/GenBank/DDBJ whole genome shotgun (WGS) entry which is preliminary data.</text>
</comment>
<evidence type="ECO:0000256" key="2">
    <source>
        <dbReference type="ARBA" id="ARBA00007783"/>
    </source>
</evidence>
<evidence type="ECO:0000256" key="5">
    <source>
        <dbReference type="ARBA" id="ARBA00022692"/>
    </source>
</evidence>
<evidence type="ECO:0000256" key="6">
    <source>
        <dbReference type="ARBA" id="ARBA00022989"/>
    </source>
</evidence>
<dbReference type="PANTHER" id="PTHR30294">
    <property type="entry name" value="MEMBRANE COMPONENT OF ABC TRANSPORTER YHHJ-RELATED"/>
    <property type="match status" value="1"/>
</dbReference>
<dbReference type="InterPro" id="IPR051449">
    <property type="entry name" value="ABC-2_transporter_component"/>
</dbReference>
<sequence length="366" mass="41088">MYPVFMAQWMKDKRKPLTILLFIGLSILATVIFGDNTQYSQTTVAVFSTESNAQEIEEKWVELLNEDSHIEFVITDEEKARSDVSEGRREVAILLMERDYRLITASDMPNIQLVEQEVQKVFTKEARLEAVTSIEDTSELREEVDDYMENPPIKVETQSLTGGEIPQHNMGMQLLFTFTLFVAMFTIGFKVNGINSDKISGIWNRLILSPVSKTSIYAGHLLYSFFVGFFQMVIVFLIFQYVMGYDIGNLQMIIVITAVYTLSTVSMAMLIAGVAKTPEKFNMIYPSIVPIIPVISGAYMPPGTISNSILQFIGNLFPLSHALDAMMSVALYDAQWNDFALPISLMLLIGVVSMGVGINMVERVKG</sequence>
<evidence type="ECO:0000256" key="1">
    <source>
        <dbReference type="ARBA" id="ARBA00004651"/>
    </source>
</evidence>
<comment type="subcellular location">
    <subcellularLocation>
        <location evidence="1">Cell membrane</location>
        <topology evidence="1">Multi-pass membrane protein</topology>
    </subcellularLocation>
</comment>
<evidence type="ECO:0000313" key="11">
    <source>
        <dbReference type="Proteomes" id="UP000469125"/>
    </source>
</evidence>
<evidence type="ECO:0000256" key="7">
    <source>
        <dbReference type="ARBA" id="ARBA00023136"/>
    </source>
</evidence>
<evidence type="ECO:0000259" key="9">
    <source>
        <dbReference type="PROSITE" id="PS51012"/>
    </source>
</evidence>
<feature type="transmembrane region" description="Helical" evidence="8">
    <location>
        <begin position="283"/>
        <end position="300"/>
    </location>
</feature>
<keyword evidence="6 8" id="KW-1133">Transmembrane helix</keyword>
<dbReference type="EMBL" id="WOCA01000005">
    <property type="protein sequence ID" value="MUK88407.1"/>
    <property type="molecule type" value="Genomic_DNA"/>
</dbReference>
<dbReference type="Pfam" id="PF12698">
    <property type="entry name" value="ABC2_membrane_3"/>
    <property type="match status" value="1"/>
</dbReference>
<feature type="transmembrane region" description="Helical" evidence="8">
    <location>
        <begin position="339"/>
        <end position="361"/>
    </location>
</feature>
<keyword evidence="11" id="KW-1185">Reference proteome</keyword>
<protein>
    <submittedName>
        <fullName evidence="10">ABC transporter permease</fullName>
    </submittedName>
</protein>
<dbReference type="PANTHER" id="PTHR30294:SF29">
    <property type="entry name" value="MULTIDRUG ABC TRANSPORTER PERMEASE YBHS-RELATED"/>
    <property type="match status" value="1"/>
</dbReference>
<dbReference type="AlphaFoldDB" id="A0A6N8FK88"/>
<dbReference type="PROSITE" id="PS51012">
    <property type="entry name" value="ABC_TM2"/>
    <property type="match status" value="1"/>
</dbReference>
<feature type="transmembrane region" description="Helical" evidence="8">
    <location>
        <begin position="221"/>
        <end position="243"/>
    </location>
</feature>
<dbReference type="Proteomes" id="UP000469125">
    <property type="component" value="Unassembled WGS sequence"/>
</dbReference>
<dbReference type="GO" id="GO:0140359">
    <property type="term" value="F:ABC-type transporter activity"/>
    <property type="evidence" value="ECO:0007669"/>
    <property type="project" value="InterPro"/>
</dbReference>
<proteinExistence type="inferred from homology"/>
<keyword evidence="4" id="KW-1003">Cell membrane</keyword>
<keyword evidence="3" id="KW-0813">Transport</keyword>